<organism evidence="3 4">
    <name type="scientific">Clostridium butyricum</name>
    <dbReference type="NCBI Taxonomy" id="1492"/>
    <lineage>
        <taxon>Bacteria</taxon>
        <taxon>Bacillati</taxon>
        <taxon>Bacillota</taxon>
        <taxon>Clostridia</taxon>
        <taxon>Eubacteriales</taxon>
        <taxon>Clostridiaceae</taxon>
        <taxon>Clostridium</taxon>
    </lineage>
</organism>
<evidence type="ECO:0000313" key="3">
    <source>
        <dbReference type="EMBL" id="PPV12341.1"/>
    </source>
</evidence>
<comment type="caution">
    <text evidence="3">The sequence shown here is derived from an EMBL/GenBank/DDBJ whole genome shotgun (WGS) entry which is preliminary data.</text>
</comment>
<keyword evidence="1 3" id="KW-0808">Transferase</keyword>
<dbReference type="CDD" id="cd03809">
    <property type="entry name" value="GT4_MtfB-like"/>
    <property type="match status" value="1"/>
</dbReference>
<evidence type="ECO:0000259" key="2">
    <source>
        <dbReference type="Pfam" id="PF00534"/>
    </source>
</evidence>
<reference evidence="3 4" key="1">
    <citation type="submission" date="2016-01" db="EMBL/GenBank/DDBJ databases">
        <title>Characterization of the Clostridium difficile lineages that are prevalent in Hong Kong and China.</title>
        <authorList>
            <person name="Kwok J.S.-L."/>
            <person name="Lam W.-Y."/>
            <person name="Ip M."/>
            <person name="Chan T.-F."/>
            <person name="Hawkey P.M."/>
            <person name="Tsui S.K.-W."/>
        </authorList>
    </citation>
    <scope>NUCLEOTIDE SEQUENCE [LARGE SCALE GENOMIC DNA]</scope>
    <source>
        <strain evidence="3 4">300064</strain>
    </source>
</reference>
<dbReference type="EMBL" id="LRDH01000150">
    <property type="protein sequence ID" value="PPV12341.1"/>
    <property type="molecule type" value="Genomic_DNA"/>
</dbReference>
<dbReference type="PANTHER" id="PTHR46401">
    <property type="entry name" value="GLYCOSYLTRANSFERASE WBBK-RELATED"/>
    <property type="match status" value="1"/>
</dbReference>
<gene>
    <name evidence="3" type="ORF">AWN73_19265</name>
</gene>
<dbReference type="Pfam" id="PF00534">
    <property type="entry name" value="Glycos_transf_1"/>
    <property type="match status" value="1"/>
</dbReference>
<name>A0A2S7F6L1_CLOBU</name>
<dbReference type="SUPFAM" id="SSF53756">
    <property type="entry name" value="UDP-Glycosyltransferase/glycogen phosphorylase"/>
    <property type="match status" value="1"/>
</dbReference>
<dbReference type="PANTHER" id="PTHR46401:SF2">
    <property type="entry name" value="GLYCOSYLTRANSFERASE WBBK-RELATED"/>
    <property type="match status" value="1"/>
</dbReference>
<dbReference type="RefSeq" id="WP_043666982.1">
    <property type="nucleotide sequence ID" value="NZ_CANCWB010000010.1"/>
</dbReference>
<dbReference type="AlphaFoldDB" id="A0A2S7F6L1"/>
<dbReference type="Proteomes" id="UP000238081">
    <property type="component" value="Unassembled WGS sequence"/>
</dbReference>
<dbReference type="FunFam" id="3.40.50.2000:FF:000119">
    <property type="entry name" value="Glycosyl transferase group 1"/>
    <property type="match status" value="1"/>
</dbReference>
<accession>A0A2S7F6L1</accession>
<protein>
    <submittedName>
        <fullName evidence="3">Glycosyl transferase</fullName>
    </submittedName>
</protein>
<dbReference type="InterPro" id="IPR001296">
    <property type="entry name" value="Glyco_trans_1"/>
</dbReference>
<dbReference type="GO" id="GO:0016757">
    <property type="term" value="F:glycosyltransferase activity"/>
    <property type="evidence" value="ECO:0007669"/>
    <property type="project" value="InterPro"/>
</dbReference>
<sequence length="374" mass="42098">MKIAIDARGAYLYNGTGIGTYTNNLITNMININSYNKFLLFCSGSLNESFNKNNTEIIFSSGRHGSFYEKYYFPNKVKNSNIDLYHIPQNGIGLNYDMDLPTVVTIHDLIPYLMPETVGKGYLERFLKDMPNIVSNSAGILTVSEYSKKDILKFFSFYPEEKIYVTPLAANSKFKPLDKTESKLFVNKTYNVNTPYILYIGGFSSRKNALGLIKAFKNCSKSLKTPYTLLLGGSLKDEGEKLFDYVKSNNLSDKIVFCGYLEEDVLPILYSGCDAFVYPSLYEGFGLPPLEAMSCKAPVITSNITSIPEVTGDASILINPYDEIQLENALVKLLNDKTLREELSQRGYENSLNFTWEKTAQKTLNAYESIVNSL</sequence>
<dbReference type="Gene3D" id="3.40.50.2000">
    <property type="entry name" value="Glycogen Phosphorylase B"/>
    <property type="match status" value="2"/>
</dbReference>
<feature type="domain" description="Glycosyl transferase family 1" evidence="2">
    <location>
        <begin position="191"/>
        <end position="349"/>
    </location>
</feature>
<dbReference type="GO" id="GO:0009103">
    <property type="term" value="P:lipopolysaccharide biosynthetic process"/>
    <property type="evidence" value="ECO:0007669"/>
    <property type="project" value="TreeGrafter"/>
</dbReference>
<evidence type="ECO:0000256" key="1">
    <source>
        <dbReference type="ARBA" id="ARBA00022679"/>
    </source>
</evidence>
<proteinExistence type="predicted"/>
<evidence type="ECO:0000313" key="4">
    <source>
        <dbReference type="Proteomes" id="UP000238081"/>
    </source>
</evidence>